<dbReference type="EMBL" id="OVEO01000003">
    <property type="protein sequence ID" value="SPQ94830.1"/>
    <property type="molecule type" value="Genomic_DNA"/>
</dbReference>
<keyword evidence="1" id="KW-0812">Transmembrane</keyword>
<keyword evidence="1" id="KW-0472">Membrane</keyword>
<evidence type="ECO:0008006" key="7">
    <source>
        <dbReference type="Google" id="ProtNLM"/>
    </source>
</evidence>
<evidence type="ECO:0000256" key="1">
    <source>
        <dbReference type="SAM" id="Phobius"/>
    </source>
</evidence>
<geneLocation type="mitochondrion" evidence="4"/>
<evidence type="ECO:0000256" key="2">
    <source>
        <dbReference type="SAM" id="SignalP"/>
    </source>
</evidence>
<reference evidence="4 6" key="2">
    <citation type="submission" date="2018-03" db="EMBL/GenBank/DDBJ databases">
        <authorList>
            <person name="Fogelqvist J."/>
        </authorList>
    </citation>
    <scope>NUCLEOTIDE SEQUENCE [LARGE SCALE GENOMIC DNA]</scope>
</reference>
<dbReference type="AlphaFoldDB" id="A0A0G4J583"/>
<gene>
    <name evidence="3" type="ORF">PBRA_002672</name>
    <name evidence="4" type="ORF">PLBR_LOCUS2045</name>
</gene>
<keyword evidence="4" id="KW-0496">Mitochondrion</keyword>
<accession>A0A0G4J583</accession>
<reference evidence="3 5" key="1">
    <citation type="submission" date="2015-02" db="EMBL/GenBank/DDBJ databases">
        <authorList>
            <person name="Chooi Y.-H."/>
        </authorList>
    </citation>
    <scope>NUCLEOTIDE SEQUENCE [LARGE SCALE GENOMIC DNA]</scope>
    <source>
        <strain evidence="3">E3</strain>
    </source>
</reference>
<dbReference type="EMBL" id="CDSF01000133">
    <property type="protein sequence ID" value="CEP02705.1"/>
    <property type="molecule type" value="Genomic_DNA"/>
</dbReference>
<name>A0A0G4J583_PLABS</name>
<feature type="chain" id="PRO_5036293207" description="FZ domain-containing protein" evidence="2">
    <location>
        <begin position="17"/>
        <end position="210"/>
    </location>
</feature>
<dbReference type="Proteomes" id="UP000290189">
    <property type="component" value="Unassembled WGS sequence"/>
</dbReference>
<sequence length="210" mass="21436">MLTATVLALAPMMILAQTNYADYPLTQDALNKYCGGLTTPAQKCAAGQFPEVDTFCRFSTTVNKCAFIGTSCPPNMGSAVKDLGNCGATSKDTCPATCQTAMDQVSTQVMCNAGLTSYQNLTALANSQEQASDNLLVSSANLYLCLTQLPLNQFSSAMTVTCNASADAVTAAMSKCVAGGSSGHSSGAAGINAFLSVLAAAVLSFAAFVA</sequence>
<dbReference type="Proteomes" id="UP000039324">
    <property type="component" value="Unassembled WGS sequence"/>
</dbReference>
<organism evidence="3 5">
    <name type="scientific">Plasmodiophora brassicae</name>
    <name type="common">Clubroot disease agent</name>
    <dbReference type="NCBI Taxonomy" id="37360"/>
    <lineage>
        <taxon>Eukaryota</taxon>
        <taxon>Sar</taxon>
        <taxon>Rhizaria</taxon>
        <taxon>Endomyxa</taxon>
        <taxon>Phytomyxea</taxon>
        <taxon>Plasmodiophorida</taxon>
        <taxon>Plasmodiophoridae</taxon>
        <taxon>Plasmodiophora</taxon>
    </lineage>
</organism>
<protein>
    <recommendedName>
        <fullName evidence="7">FZ domain-containing protein</fullName>
    </recommendedName>
</protein>
<feature type="transmembrane region" description="Helical" evidence="1">
    <location>
        <begin position="189"/>
        <end position="209"/>
    </location>
</feature>
<evidence type="ECO:0000313" key="3">
    <source>
        <dbReference type="EMBL" id="CEP02705.1"/>
    </source>
</evidence>
<keyword evidence="5" id="KW-1185">Reference proteome</keyword>
<evidence type="ECO:0000313" key="4">
    <source>
        <dbReference type="EMBL" id="SPQ94830.1"/>
    </source>
</evidence>
<proteinExistence type="predicted"/>
<evidence type="ECO:0000313" key="5">
    <source>
        <dbReference type="Proteomes" id="UP000039324"/>
    </source>
</evidence>
<feature type="signal peptide" evidence="2">
    <location>
        <begin position="1"/>
        <end position="16"/>
    </location>
</feature>
<evidence type="ECO:0000313" key="6">
    <source>
        <dbReference type="Proteomes" id="UP000290189"/>
    </source>
</evidence>
<keyword evidence="2" id="KW-0732">Signal</keyword>
<keyword evidence="1" id="KW-1133">Transmembrane helix</keyword>